<dbReference type="Gene3D" id="1.10.3020.20">
    <property type="match status" value="1"/>
</dbReference>
<dbReference type="Gene3D" id="3.40.50.1820">
    <property type="entry name" value="alpha/beta hydrolase"/>
    <property type="match status" value="1"/>
</dbReference>
<dbReference type="SUPFAM" id="SSF53474">
    <property type="entry name" value="alpha/beta-Hydrolases"/>
    <property type="match status" value="1"/>
</dbReference>
<dbReference type="EMBL" id="AMGV01000012">
    <property type="protein sequence ID" value="KEF53873.1"/>
    <property type="molecule type" value="Genomic_DNA"/>
</dbReference>
<dbReference type="SUPFAM" id="SSF49785">
    <property type="entry name" value="Galactose-binding domain-like"/>
    <property type="match status" value="1"/>
</dbReference>
<gene>
    <name evidence="3" type="ORF">A1O9_10275</name>
</gene>
<accession>A0A072P3M7</accession>
<protein>
    <recommendedName>
        <fullName evidence="2">Xaa-Pro dipeptidyl-peptidase C-terminal domain-containing protein</fullName>
    </recommendedName>
</protein>
<dbReference type="PANTHER" id="PTHR43056">
    <property type="entry name" value="PEPTIDASE S9 PROLYL OLIGOPEPTIDASE"/>
    <property type="match status" value="1"/>
</dbReference>
<keyword evidence="1" id="KW-0378">Hydrolase</keyword>
<dbReference type="NCBIfam" id="TIGR00976">
    <property type="entry name" value="CocE_NonD"/>
    <property type="match status" value="1"/>
</dbReference>
<dbReference type="RefSeq" id="XP_013256463.1">
    <property type="nucleotide sequence ID" value="XM_013401009.1"/>
</dbReference>
<dbReference type="InterPro" id="IPR000383">
    <property type="entry name" value="Xaa-Pro-like_dom"/>
</dbReference>
<dbReference type="OrthoDB" id="2578740at2759"/>
<evidence type="ECO:0000259" key="2">
    <source>
        <dbReference type="SMART" id="SM00939"/>
    </source>
</evidence>
<dbReference type="Proteomes" id="UP000027920">
    <property type="component" value="Unassembled WGS sequence"/>
</dbReference>
<dbReference type="AlphaFoldDB" id="A0A072P3M7"/>
<dbReference type="InterPro" id="IPR029058">
    <property type="entry name" value="AB_hydrolase_fold"/>
</dbReference>
<dbReference type="GO" id="GO:0008239">
    <property type="term" value="F:dipeptidyl-peptidase activity"/>
    <property type="evidence" value="ECO:0007669"/>
    <property type="project" value="InterPro"/>
</dbReference>
<dbReference type="InterPro" id="IPR005674">
    <property type="entry name" value="CocE/Ser_esterase"/>
</dbReference>
<dbReference type="SMART" id="SM00939">
    <property type="entry name" value="PepX_C"/>
    <property type="match status" value="1"/>
</dbReference>
<dbReference type="HOGENOM" id="CLU_015590_3_0_1"/>
<dbReference type="STRING" id="1182545.A0A072P3M7"/>
<evidence type="ECO:0000313" key="4">
    <source>
        <dbReference type="Proteomes" id="UP000027920"/>
    </source>
</evidence>
<dbReference type="InterPro" id="IPR050585">
    <property type="entry name" value="Xaa-Pro_dipeptidyl-ppase/CocE"/>
</dbReference>
<dbReference type="Pfam" id="PF02129">
    <property type="entry name" value="Peptidase_S15"/>
    <property type="match status" value="1"/>
</dbReference>
<dbReference type="InterPro" id="IPR008979">
    <property type="entry name" value="Galactose-bd-like_sf"/>
</dbReference>
<dbReference type="Gene3D" id="2.60.120.260">
    <property type="entry name" value="Galactose-binding domain-like"/>
    <property type="match status" value="1"/>
</dbReference>
<proteinExistence type="predicted"/>
<organism evidence="3 4">
    <name type="scientific">Exophiala aquamarina CBS 119918</name>
    <dbReference type="NCBI Taxonomy" id="1182545"/>
    <lineage>
        <taxon>Eukaryota</taxon>
        <taxon>Fungi</taxon>
        <taxon>Dikarya</taxon>
        <taxon>Ascomycota</taxon>
        <taxon>Pezizomycotina</taxon>
        <taxon>Eurotiomycetes</taxon>
        <taxon>Chaetothyriomycetidae</taxon>
        <taxon>Chaetothyriales</taxon>
        <taxon>Herpotrichiellaceae</taxon>
        <taxon>Exophiala</taxon>
    </lineage>
</organism>
<feature type="domain" description="Xaa-Pro dipeptidyl-peptidase C-terminal" evidence="2">
    <location>
        <begin position="328"/>
        <end position="566"/>
    </location>
</feature>
<sequence length="575" mass="64334">MALSATEDAIDFHHNSCPFQPARGPKEVWDAFDPSSRRFSDAGMNIEFNHDIPTRDGIKLRADIYLPQDISEATKLPVVLAITPYGKQSPFDVSLIPESREWDAGFNGVNFSKYTLFEGSDPHFWTQHGYAYVAVDSRGSFASEGDFLPFLSKLSGLDAYDVIEYMGTSVGWSNGRIGMIGASALGAVQWLAAEFQPPHLACIMVQDALTDMYRDVAFKGGVLHKNFLEGLNQIYLAHGNAKGSLVTDVATACERYPYYNEFWEQHTAGIENIVCPVYVITSFADNGVHTPGSIRGYLAAKSAQKFIELHPYLKWEWQLTAESLERQLAFFSKFLEGPDHRLAQSVDFWPPVRLHVTEKHYAGSWRSENEFPLARTQRVKYFLGKEGRLEGNSTKGSDAVTYSAKEGTVLWTKTFSKPTEFTGTGRLHLAFSISSGKDADVFVTLQKRDRTGNIVHFPFHSFINDGHVAWGWISASKRKVADHAYGDEVVYTFREQDVQPLQPNQKVELDIGIQPSATLFRKGETIQVVIQGRDFNDYSPSCQVGRAGTGCNEGEHTIFLEGSYVELPLIPQKFI</sequence>
<dbReference type="GeneID" id="25285179"/>
<reference evidence="3 4" key="1">
    <citation type="submission" date="2013-03" db="EMBL/GenBank/DDBJ databases">
        <title>The Genome Sequence of Exophiala aquamarina CBS 119918.</title>
        <authorList>
            <consortium name="The Broad Institute Genomics Platform"/>
            <person name="Cuomo C."/>
            <person name="de Hoog S."/>
            <person name="Gorbushina A."/>
            <person name="Walker B."/>
            <person name="Young S.K."/>
            <person name="Zeng Q."/>
            <person name="Gargeya S."/>
            <person name="Fitzgerald M."/>
            <person name="Haas B."/>
            <person name="Abouelleil A."/>
            <person name="Allen A.W."/>
            <person name="Alvarado L."/>
            <person name="Arachchi H.M."/>
            <person name="Berlin A.M."/>
            <person name="Chapman S.B."/>
            <person name="Gainer-Dewar J."/>
            <person name="Goldberg J."/>
            <person name="Griggs A."/>
            <person name="Gujja S."/>
            <person name="Hansen M."/>
            <person name="Howarth C."/>
            <person name="Imamovic A."/>
            <person name="Ireland A."/>
            <person name="Larimer J."/>
            <person name="McCowan C."/>
            <person name="Murphy C."/>
            <person name="Pearson M."/>
            <person name="Poon T.W."/>
            <person name="Priest M."/>
            <person name="Roberts A."/>
            <person name="Saif S."/>
            <person name="Shea T."/>
            <person name="Sisk P."/>
            <person name="Sykes S."/>
            <person name="Wortman J."/>
            <person name="Nusbaum C."/>
            <person name="Birren B."/>
        </authorList>
    </citation>
    <scope>NUCLEOTIDE SEQUENCE [LARGE SCALE GENOMIC DNA]</scope>
    <source>
        <strain evidence="3 4">CBS 119918</strain>
    </source>
</reference>
<evidence type="ECO:0000313" key="3">
    <source>
        <dbReference type="EMBL" id="KEF53873.1"/>
    </source>
</evidence>
<dbReference type="InterPro" id="IPR013736">
    <property type="entry name" value="Xaa-Pro_dipept_C"/>
</dbReference>
<keyword evidence="4" id="KW-1185">Reference proteome</keyword>
<dbReference type="Pfam" id="PF08530">
    <property type="entry name" value="PepX_C"/>
    <property type="match status" value="1"/>
</dbReference>
<dbReference type="VEuPathDB" id="FungiDB:A1O9_10275"/>
<name>A0A072P3M7_9EURO</name>
<evidence type="ECO:0000256" key="1">
    <source>
        <dbReference type="ARBA" id="ARBA00022801"/>
    </source>
</evidence>
<dbReference type="PANTHER" id="PTHR43056:SF10">
    <property type="entry name" value="COCE_NOND FAMILY, PUTATIVE (AFU_ORTHOLOGUE AFUA_7G00600)-RELATED"/>
    <property type="match status" value="1"/>
</dbReference>
<comment type="caution">
    <text evidence="3">The sequence shown here is derived from an EMBL/GenBank/DDBJ whole genome shotgun (WGS) entry which is preliminary data.</text>
</comment>